<feature type="signal peptide" evidence="2">
    <location>
        <begin position="1"/>
        <end position="21"/>
    </location>
</feature>
<reference evidence="4 5" key="1">
    <citation type="submission" date="2020-05" db="EMBL/GenBank/DDBJ databases">
        <title>Ceratocystis lukuohia genome.</title>
        <authorList>
            <person name="Harrington T.C."/>
            <person name="Kim K."/>
            <person name="Mayers C.G."/>
        </authorList>
    </citation>
    <scope>NUCLEOTIDE SEQUENCE [LARGE SCALE GENOMIC DNA]</scope>
    <source>
        <strain evidence="4 5">C4212</strain>
    </source>
</reference>
<dbReference type="RefSeq" id="XP_070856314.1">
    <property type="nucleotide sequence ID" value="XM_071001427.1"/>
</dbReference>
<feature type="region of interest" description="Disordered" evidence="1">
    <location>
        <begin position="328"/>
        <end position="359"/>
    </location>
</feature>
<evidence type="ECO:0000256" key="2">
    <source>
        <dbReference type="SAM" id="SignalP"/>
    </source>
</evidence>
<feature type="chain" id="PRO_5047404839" evidence="2">
    <location>
        <begin position="22"/>
        <end position="359"/>
    </location>
</feature>
<dbReference type="SMART" id="SM00148">
    <property type="entry name" value="PLCXc"/>
    <property type="match status" value="1"/>
</dbReference>
<dbReference type="Pfam" id="PF00388">
    <property type="entry name" value="PI-PLC-X"/>
    <property type="match status" value="1"/>
</dbReference>
<accession>A0ABR4MA37</accession>
<dbReference type="InterPro" id="IPR000909">
    <property type="entry name" value="PLipase_C_PInositol-sp_X_dom"/>
</dbReference>
<evidence type="ECO:0000256" key="1">
    <source>
        <dbReference type="SAM" id="MobiDB-lite"/>
    </source>
</evidence>
<sequence length="359" mass="39746">MQFSLFATLACLAFTYAGSYGEVSEKWSFDVGLIQSTDWMGALVDNVHLSNLAIPGTHGSMTNTVKNSLAHTQNVGLTGQLNAGIRYIDVSCRYIKGNEVVYSGPFDTGYSLEDVLASLFDFLDAHPREATILRIRKSDTFNDCPIFHSSMISNSLLRNRAAYRVFSEDRTTMPVLGEVRGKVVLLQDFKSSRPRSYGIPWSSKTLSDYDHKLAGSGMPLALKWSLIKSRISQSLENDGRLRITYATASIRAKPMNTAEENGLGVTMNRYLGEYLLSGEGNCFGIIVMDFPGYQLVDQILKLNRQYWASELSAFPPDHTAPEVANGFHYDELSDNEGPPVDTSDGEHSGNEDVPTTFSR</sequence>
<evidence type="ECO:0000259" key="3">
    <source>
        <dbReference type="SMART" id="SM00148"/>
    </source>
</evidence>
<keyword evidence="2" id="KW-0732">Signal</keyword>
<dbReference type="PANTHER" id="PTHR13593">
    <property type="match status" value="1"/>
</dbReference>
<name>A0ABR4MA37_9PEZI</name>
<dbReference type="Gene3D" id="3.20.20.190">
    <property type="entry name" value="Phosphatidylinositol (PI) phosphodiesterase"/>
    <property type="match status" value="1"/>
</dbReference>
<evidence type="ECO:0000313" key="5">
    <source>
        <dbReference type="Proteomes" id="UP001610728"/>
    </source>
</evidence>
<keyword evidence="5" id="KW-1185">Reference proteome</keyword>
<dbReference type="PANTHER" id="PTHR13593:SF113">
    <property type="entry name" value="SI:DKEY-266F7.9"/>
    <property type="match status" value="1"/>
</dbReference>
<organism evidence="4 5">
    <name type="scientific">Ceratocystis lukuohia</name>
    <dbReference type="NCBI Taxonomy" id="2019550"/>
    <lineage>
        <taxon>Eukaryota</taxon>
        <taxon>Fungi</taxon>
        <taxon>Dikarya</taxon>
        <taxon>Ascomycota</taxon>
        <taxon>Pezizomycotina</taxon>
        <taxon>Sordariomycetes</taxon>
        <taxon>Hypocreomycetidae</taxon>
        <taxon>Microascales</taxon>
        <taxon>Ceratocystidaceae</taxon>
        <taxon>Ceratocystis</taxon>
    </lineage>
</organism>
<gene>
    <name evidence="4" type="ORF">HOO65_080083</name>
</gene>
<dbReference type="Proteomes" id="UP001610728">
    <property type="component" value="Unassembled WGS sequence"/>
</dbReference>
<comment type="caution">
    <text evidence="4">The sequence shown here is derived from an EMBL/GenBank/DDBJ whole genome shotgun (WGS) entry which is preliminary data.</text>
</comment>
<dbReference type="InterPro" id="IPR051057">
    <property type="entry name" value="PI-PLC_domain"/>
</dbReference>
<dbReference type="PROSITE" id="PS50007">
    <property type="entry name" value="PIPLC_X_DOMAIN"/>
    <property type="match status" value="1"/>
</dbReference>
<dbReference type="EMBL" id="JABSNW010000008">
    <property type="protein sequence ID" value="KAL2885133.1"/>
    <property type="molecule type" value="Genomic_DNA"/>
</dbReference>
<dbReference type="SUPFAM" id="SSF51695">
    <property type="entry name" value="PLC-like phosphodiesterases"/>
    <property type="match status" value="1"/>
</dbReference>
<dbReference type="GeneID" id="98120820"/>
<protein>
    <submittedName>
        <fullName evidence="4">1-phosphatidylinositol phosphodiesterase</fullName>
    </submittedName>
</protein>
<feature type="domain" description="Phosphatidylinositol-specific phospholipase C X" evidence="3">
    <location>
        <begin position="45"/>
        <end position="188"/>
    </location>
</feature>
<proteinExistence type="predicted"/>
<evidence type="ECO:0000313" key="4">
    <source>
        <dbReference type="EMBL" id="KAL2885133.1"/>
    </source>
</evidence>
<dbReference type="InterPro" id="IPR017946">
    <property type="entry name" value="PLC-like_Pdiesterase_TIM-brl"/>
</dbReference>